<organism evidence="10 11">
    <name type="scientific">Novosphingobium hassiacum</name>
    <dbReference type="NCBI Taxonomy" id="173676"/>
    <lineage>
        <taxon>Bacteria</taxon>
        <taxon>Pseudomonadati</taxon>
        <taxon>Pseudomonadota</taxon>
        <taxon>Alphaproteobacteria</taxon>
        <taxon>Sphingomonadales</taxon>
        <taxon>Sphingomonadaceae</taxon>
        <taxon>Novosphingobium</taxon>
    </lineage>
</organism>
<evidence type="ECO:0000256" key="9">
    <source>
        <dbReference type="HAMAP-Rule" id="MF_00024"/>
    </source>
</evidence>
<comment type="subcellular location">
    <subcellularLocation>
        <location evidence="1 9">Cell membrane</location>
        <topology evidence="1 9">Multi-pass membrane protein</topology>
    </subcellularLocation>
</comment>
<feature type="transmembrane region" description="Helical" evidence="9">
    <location>
        <begin position="156"/>
        <end position="174"/>
    </location>
</feature>
<dbReference type="HAMAP" id="MF_00024">
    <property type="entry name" value="CobD_CbiB"/>
    <property type="match status" value="1"/>
</dbReference>
<evidence type="ECO:0000313" key="10">
    <source>
        <dbReference type="EMBL" id="MBB3859585.1"/>
    </source>
</evidence>
<comment type="pathway">
    <text evidence="2 9">Cofactor biosynthesis; adenosylcobalamin biosynthesis.</text>
</comment>
<dbReference type="GO" id="GO:0009236">
    <property type="term" value="P:cobalamin biosynthetic process"/>
    <property type="evidence" value="ECO:0007669"/>
    <property type="project" value="UniProtKB-UniRule"/>
</dbReference>
<evidence type="ECO:0000313" key="11">
    <source>
        <dbReference type="Proteomes" id="UP000562395"/>
    </source>
</evidence>
<evidence type="ECO:0000256" key="3">
    <source>
        <dbReference type="ARBA" id="ARBA00006263"/>
    </source>
</evidence>
<dbReference type="GO" id="GO:0015420">
    <property type="term" value="F:ABC-type vitamin B12 transporter activity"/>
    <property type="evidence" value="ECO:0007669"/>
    <property type="project" value="UniProtKB-UniRule"/>
</dbReference>
<dbReference type="RefSeq" id="WP_343057079.1">
    <property type="nucleotide sequence ID" value="NZ_JACICY010000001.1"/>
</dbReference>
<dbReference type="GO" id="GO:0016874">
    <property type="term" value="F:ligase activity"/>
    <property type="evidence" value="ECO:0007669"/>
    <property type="project" value="UniProtKB-KW"/>
</dbReference>
<evidence type="ECO:0000256" key="2">
    <source>
        <dbReference type="ARBA" id="ARBA00004953"/>
    </source>
</evidence>
<dbReference type="GO" id="GO:0005886">
    <property type="term" value="C:plasma membrane"/>
    <property type="evidence" value="ECO:0007669"/>
    <property type="project" value="UniProtKB-SubCell"/>
</dbReference>
<comment type="caution">
    <text evidence="10">The sequence shown here is derived from an EMBL/GenBank/DDBJ whole genome shotgun (WGS) entry which is preliminary data.</text>
</comment>
<keyword evidence="11" id="KW-1185">Reference proteome</keyword>
<dbReference type="Proteomes" id="UP000562395">
    <property type="component" value="Unassembled WGS sequence"/>
</dbReference>
<accession>A0A7W5ZTA0</accession>
<proteinExistence type="inferred from homology"/>
<keyword evidence="6 9" id="KW-0812">Transmembrane</keyword>
<evidence type="ECO:0000256" key="8">
    <source>
        <dbReference type="ARBA" id="ARBA00023136"/>
    </source>
</evidence>
<comment type="caution">
    <text evidence="9">Lacks conserved residue(s) required for the propagation of feature annotation.</text>
</comment>
<evidence type="ECO:0000256" key="6">
    <source>
        <dbReference type="ARBA" id="ARBA00022692"/>
    </source>
</evidence>
<protein>
    <recommendedName>
        <fullName evidence="9">Cobalamin biosynthesis protein CobD</fullName>
    </recommendedName>
</protein>
<gene>
    <name evidence="9" type="primary">cobD</name>
    <name evidence="10" type="ORF">GGQ88_000825</name>
</gene>
<comment type="similarity">
    <text evidence="3 9">Belongs to the CobD/CbiB family.</text>
</comment>
<dbReference type="InterPro" id="IPR004485">
    <property type="entry name" value="Cobalamin_biosynth_CobD/CbiB"/>
</dbReference>
<dbReference type="PANTHER" id="PTHR34308">
    <property type="entry name" value="COBALAMIN BIOSYNTHESIS PROTEIN CBIB"/>
    <property type="match status" value="1"/>
</dbReference>
<dbReference type="NCBIfam" id="TIGR00380">
    <property type="entry name" value="cobal_cbiB"/>
    <property type="match status" value="1"/>
</dbReference>
<reference evidence="10 11" key="1">
    <citation type="submission" date="2020-08" db="EMBL/GenBank/DDBJ databases">
        <title>Genomic Encyclopedia of Type Strains, Phase IV (KMG-IV): sequencing the most valuable type-strain genomes for metagenomic binning, comparative biology and taxonomic classification.</title>
        <authorList>
            <person name="Goeker M."/>
        </authorList>
    </citation>
    <scope>NUCLEOTIDE SEQUENCE [LARGE SCALE GENOMIC DNA]</scope>
    <source>
        <strain evidence="10 11">DSM 14552</strain>
    </source>
</reference>
<keyword evidence="4 9" id="KW-1003">Cell membrane</keyword>
<keyword evidence="8 9" id="KW-0472">Membrane</keyword>
<dbReference type="UniPathway" id="UPA00148"/>
<evidence type="ECO:0000256" key="7">
    <source>
        <dbReference type="ARBA" id="ARBA00022989"/>
    </source>
</evidence>
<evidence type="ECO:0000256" key="4">
    <source>
        <dbReference type="ARBA" id="ARBA00022475"/>
    </source>
</evidence>
<keyword evidence="7 9" id="KW-1133">Transmembrane helix</keyword>
<comment type="function">
    <text evidence="9">Converts cobyric acid to cobinamide by the addition of aminopropanol on the F carboxylic group.</text>
</comment>
<dbReference type="AlphaFoldDB" id="A0A7W5ZTA0"/>
<dbReference type="PANTHER" id="PTHR34308:SF1">
    <property type="entry name" value="COBALAMIN BIOSYNTHESIS PROTEIN CBIB"/>
    <property type="match status" value="1"/>
</dbReference>
<name>A0A7W5ZTA0_9SPHN</name>
<feature type="transmembrane region" description="Helical" evidence="9">
    <location>
        <begin position="55"/>
        <end position="75"/>
    </location>
</feature>
<dbReference type="Pfam" id="PF03186">
    <property type="entry name" value="CobD_Cbib"/>
    <property type="match status" value="1"/>
</dbReference>
<feature type="transmembrane region" description="Helical" evidence="9">
    <location>
        <begin position="288"/>
        <end position="306"/>
    </location>
</feature>
<evidence type="ECO:0000256" key="5">
    <source>
        <dbReference type="ARBA" id="ARBA00022573"/>
    </source>
</evidence>
<keyword evidence="5 9" id="KW-0169">Cobalamin biosynthesis</keyword>
<evidence type="ECO:0000256" key="1">
    <source>
        <dbReference type="ARBA" id="ARBA00004651"/>
    </source>
</evidence>
<dbReference type="EMBL" id="JACICY010000001">
    <property type="protein sequence ID" value="MBB3859585.1"/>
    <property type="molecule type" value="Genomic_DNA"/>
</dbReference>
<sequence>MIMGRPELLLAVLIVEAALGYPEWLLARVGHPVMWVGRMIAAMERRWNRAPHARTAGTVVAFALVITGVTAGLLIEWLASGWGGTIAIILIATTGLAQRSLHDHVVAVIRPLKAGDAVAARIALSGIVGRDTAALEDPGMVAAATETLAESFCDGIVAPAFWLLVLGLPGLFAFKCISTADSMIGHLDVRYRQFGWASARLDDALNWLPARLAGGLICLCAGKGWRIMWRDSGKHLSPNAGWPESAMAGALGVKLGGGAAYDGEWIARQTLGHGPPPNGTDLNRAMAIYRRACVLLWLVVGGIAWLL</sequence>
<keyword evidence="10" id="KW-0436">Ligase</keyword>
<dbReference type="GO" id="GO:0048472">
    <property type="term" value="F:threonine-phosphate decarboxylase activity"/>
    <property type="evidence" value="ECO:0007669"/>
    <property type="project" value="InterPro"/>
</dbReference>